<dbReference type="GeneID" id="5482589"/>
<dbReference type="AlphaFoldDB" id="A7F4G4"/>
<dbReference type="InParanoid" id="A7F4G4"/>
<sequence length="93" mass="10813">MDKKRQSKKIIYKKNDVLNFGESGGGEERVWKFGEYGEYSDEGGGELAKRKKKHLPYARRKILSIQMRLIAILSLNSLSNLRSRRSPKEEKLK</sequence>
<dbReference type="EMBL" id="CH476641">
    <property type="protein sequence ID" value="EDN97635.1"/>
    <property type="molecule type" value="Genomic_DNA"/>
</dbReference>
<keyword evidence="2" id="KW-1185">Reference proteome</keyword>
<gene>
    <name evidence="1" type="ORF">SS1G_12489</name>
</gene>
<dbReference type="KEGG" id="ssl:SS1G_12489"/>
<dbReference type="RefSeq" id="XP_001586502.1">
    <property type="nucleotide sequence ID" value="XM_001586452.1"/>
</dbReference>
<protein>
    <submittedName>
        <fullName evidence="1">Uncharacterized protein</fullName>
    </submittedName>
</protein>
<dbReference type="HOGENOM" id="CLU_2401021_0_0_1"/>
<reference evidence="2" key="1">
    <citation type="journal article" date="2011" name="PLoS Genet.">
        <title>Genomic analysis of the necrotrophic fungal pathogens Sclerotinia sclerotiorum and Botrytis cinerea.</title>
        <authorList>
            <person name="Amselem J."/>
            <person name="Cuomo C.A."/>
            <person name="van Kan J.A."/>
            <person name="Viaud M."/>
            <person name="Benito E.P."/>
            <person name="Couloux A."/>
            <person name="Coutinho P.M."/>
            <person name="de Vries R.P."/>
            <person name="Dyer P.S."/>
            <person name="Fillinger S."/>
            <person name="Fournier E."/>
            <person name="Gout L."/>
            <person name="Hahn M."/>
            <person name="Kohn L."/>
            <person name="Lapalu N."/>
            <person name="Plummer K.M."/>
            <person name="Pradier J.M."/>
            <person name="Quevillon E."/>
            <person name="Sharon A."/>
            <person name="Simon A."/>
            <person name="ten Have A."/>
            <person name="Tudzynski B."/>
            <person name="Tudzynski P."/>
            <person name="Wincker P."/>
            <person name="Andrew M."/>
            <person name="Anthouard V."/>
            <person name="Beever R.E."/>
            <person name="Beffa R."/>
            <person name="Benoit I."/>
            <person name="Bouzid O."/>
            <person name="Brault B."/>
            <person name="Chen Z."/>
            <person name="Choquer M."/>
            <person name="Collemare J."/>
            <person name="Cotton P."/>
            <person name="Danchin E.G."/>
            <person name="Da Silva C."/>
            <person name="Gautier A."/>
            <person name="Giraud C."/>
            <person name="Giraud T."/>
            <person name="Gonzalez C."/>
            <person name="Grossetete S."/>
            <person name="Guldener U."/>
            <person name="Henrissat B."/>
            <person name="Howlett B.J."/>
            <person name="Kodira C."/>
            <person name="Kretschmer M."/>
            <person name="Lappartient A."/>
            <person name="Leroch M."/>
            <person name="Levis C."/>
            <person name="Mauceli E."/>
            <person name="Neuveglise C."/>
            <person name="Oeser B."/>
            <person name="Pearson M."/>
            <person name="Poulain J."/>
            <person name="Poussereau N."/>
            <person name="Quesneville H."/>
            <person name="Rascle C."/>
            <person name="Schumacher J."/>
            <person name="Segurens B."/>
            <person name="Sexton A."/>
            <person name="Silva E."/>
            <person name="Sirven C."/>
            <person name="Soanes D.M."/>
            <person name="Talbot N.J."/>
            <person name="Templeton M."/>
            <person name="Yandava C."/>
            <person name="Yarden O."/>
            <person name="Zeng Q."/>
            <person name="Rollins J.A."/>
            <person name="Lebrun M.H."/>
            <person name="Dickman M."/>
        </authorList>
    </citation>
    <scope>NUCLEOTIDE SEQUENCE [LARGE SCALE GENOMIC DNA]</scope>
    <source>
        <strain evidence="2">ATCC 18683 / 1980 / Ss-1</strain>
    </source>
</reference>
<organism evidence="1 2">
    <name type="scientific">Sclerotinia sclerotiorum (strain ATCC 18683 / 1980 / Ss-1)</name>
    <name type="common">White mold</name>
    <name type="synonym">Whetzelinia sclerotiorum</name>
    <dbReference type="NCBI Taxonomy" id="665079"/>
    <lineage>
        <taxon>Eukaryota</taxon>
        <taxon>Fungi</taxon>
        <taxon>Dikarya</taxon>
        <taxon>Ascomycota</taxon>
        <taxon>Pezizomycotina</taxon>
        <taxon>Leotiomycetes</taxon>
        <taxon>Helotiales</taxon>
        <taxon>Sclerotiniaceae</taxon>
        <taxon>Sclerotinia</taxon>
    </lineage>
</organism>
<accession>A7F4G4</accession>
<evidence type="ECO:0000313" key="1">
    <source>
        <dbReference type="EMBL" id="EDN97635.1"/>
    </source>
</evidence>
<proteinExistence type="predicted"/>
<dbReference type="Proteomes" id="UP000001312">
    <property type="component" value="Unassembled WGS sequence"/>
</dbReference>
<evidence type="ECO:0000313" key="2">
    <source>
        <dbReference type="Proteomes" id="UP000001312"/>
    </source>
</evidence>
<name>A7F4G4_SCLS1</name>